<organism evidence="1 2">
    <name type="scientific">Rotaria magnacalcarata</name>
    <dbReference type="NCBI Taxonomy" id="392030"/>
    <lineage>
        <taxon>Eukaryota</taxon>
        <taxon>Metazoa</taxon>
        <taxon>Spiralia</taxon>
        <taxon>Gnathifera</taxon>
        <taxon>Rotifera</taxon>
        <taxon>Eurotatoria</taxon>
        <taxon>Bdelloidea</taxon>
        <taxon>Philodinida</taxon>
        <taxon>Philodinidae</taxon>
        <taxon>Rotaria</taxon>
    </lineage>
</organism>
<sequence length="55" mass="5794">GSGCDFEVGVGRDFEATVGCVVEVVGNAGFNGTIDNDFACGNSSWFREEWNSGVE</sequence>
<evidence type="ECO:0000313" key="1">
    <source>
        <dbReference type="EMBL" id="CAF4892285.1"/>
    </source>
</evidence>
<protein>
    <submittedName>
        <fullName evidence="1">Uncharacterized protein</fullName>
    </submittedName>
</protein>
<dbReference type="Proteomes" id="UP000676336">
    <property type="component" value="Unassembled WGS sequence"/>
</dbReference>
<accession>A0A8S3C9F5</accession>
<reference evidence="1" key="1">
    <citation type="submission" date="2021-02" db="EMBL/GenBank/DDBJ databases">
        <authorList>
            <person name="Nowell W R."/>
        </authorList>
    </citation>
    <scope>NUCLEOTIDE SEQUENCE</scope>
</reference>
<gene>
    <name evidence="1" type="ORF">SMN809_LOCUS51330</name>
</gene>
<proteinExistence type="predicted"/>
<evidence type="ECO:0000313" key="2">
    <source>
        <dbReference type="Proteomes" id="UP000676336"/>
    </source>
</evidence>
<dbReference type="AlphaFoldDB" id="A0A8S3C9F5"/>
<comment type="caution">
    <text evidence="1">The sequence shown here is derived from an EMBL/GenBank/DDBJ whole genome shotgun (WGS) entry which is preliminary data.</text>
</comment>
<dbReference type="EMBL" id="CAJOBI010171833">
    <property type="protein sequence ID" value="CAF4892285.1"/>
    <property type="molecule type" value="Genomic_DNA"/>
</dbReference>
<name>A0A8S3C9F5_9BILA</name>
<feature type="non-terminal residue" evidence="1">
    <location>
        <position position="1"/>
    </location>
</feature>